<sequence length="84" mass="9320">MLEECLTPSVKHGGDNVMVKTFREQKITGVGLRYLDDAGLQGIGDDDIDTYTDAVICYISKCIDDVVPRITVTKNSKPEALDKW</sequence>
<accession>A0A9N7Z5I6</accession>
<proteinExistence type="predicted"/>
<organism evidence="1 2">
    <name type="scientific">Pleuronectes platessa</name>
    <name type="common">European plaice</name>
    <dbReference type="NCBI Taxonomy" id="8262"/>
    <lineage>
        <taxon>Eukaryota</taxon>
        <taxon>Metazoa</taxon>
        <taxon>Chordata</taxon>
        <taxon>Craniata</taxon>
        <taxon>Vertebrata</taxon>
        <taxon>Euteleostomi</taxon>
        <taxon>Actinopterygii</taxon>
        <taxon>Neopterygii</taxon>
        <taxon>Teleostei</taxon>
        <taxon>Neoteleostei</taxon>
        <taxon>Acanthomorphata</taxon>
        <taxon>Carangaria</taxon>
        <taxon>Pleuronectiformes</taxon>
        <taxon>Pleuronectoidei</taxon>
        <taxon>Pleuronectidae</taxon>
        <taxon>Pleuronectes</taxon>
    </lineage>
</organism>
<keyword evidence="2" id="KW-1185">Reference proteome</keyword>
<reference evidence="1" key="1">
    <citation type="submission" date="2020-03" db="EMBL/GenBank/DDBJ databases">
        <authorList>
            <person name="Weist P."/>
        </authorList>
    </citation>
    <scope>NUCLEOTIDE SEQUENCE</scope>
</reference>
<dbReference type="EMBL" id="CADEAL010004073">
    <property type="protein sequence ID" value="CAB1451021.1"/>
    <property type="molecule type" value="Genomic_DNA"/>
</dbReference>
<evidence type="ECO:0000313" key="2">
    <source>
        <dbReference type="Proteomes" id="UP001153269"/>
    </source>
</evidence>
<protein>
    <submittedName>
        <fullName evidence="1">Uncharacterized protein</fullName>
    </submittedName>
</protein>
<dbReference type="Proteomes" id="UP001153269">
    <property type="component" value="Unassembled WGS sequence"/>
</dbReference>
<comment type="caution">
    <text evidence="1">The sequence shown here is derived from an EMBL/GenBank/DDBJ whole genome shotgun (WGS) entry which is preliminary data.</text>
</comment>
<dbReference type="AlphaFoldDB" id="A0A9N7Z5I6"/>
<gene>
    <name evidence="1" type="ORF">PLEPLA_LOCUS38714</name>
</gene>
<evidence type="ECO:0000313" key="1">
    <source>
        <dbReference type="EMBL" id="CAB1451021.1"/>
    </source>
</evidence>
<name>A0A9N7Z5I6_PLEPL</name>